<sequence>MKLAGKLVKYNTSFSRNDDDDFEDLPEFGCDLEHATPKSVEGMQNTPIEGMQSTPVDRRTRSHSGTPSDRVTRSQTIQRVVVEKGTSSKRKIKMVGKNVVKDKGKCSKRKAKRDEDGGDRKDEDHHDSHGHHDTGDIHNDYFGDKEVVENTFGSEKVMEKNIGSEEVVKKKVGTEVSLEQTVDVMVGVVKDYIEAGKSSEGVGDDEARIEDAEPEITAITQKFCDKNDVDGDSVFNIAEVKKNTANMGGLVEDFVQVVGKNSCEEVGVEKNIATMQEDHIVVVDHDTPEMISRERKPAWVMKSPCKNIFDSGGTIQVAQNRPTKSKKPILTNKPNKSIFTINYHFQENIDNPVDFRILFQSSIELYSVLLPYFLHRIGFGNIKENHMGIPTTDHFEIHVVDGLPTQDNRLKDLTEKDNKKKGKSHAVSDDKALKDNKKKGKTHAVGDDETLKDIKKKGKLKGKMFEMLMLNITFNFNLFVFELIVKF</sequence>
<feature type="region of interest" description="Disordered" evidence="1">
    <location>
        <begin position="413"/>
        <end position="444"/>
    </location>
</feature>
<reference evidence="2" key="1">
    <citation type="submission" date="2016-11" db="EMBL/GenBank/DDBJ databases">
        <title>The genome of Nicotiana attenuata.</title>
        <authorList>
            <person name="Xu S."/>
            <person name="Brockmoeller T."/>
            <person name="Gaquerel E."/>
            <person name="Navarro A."/>
            <person name="Kuhl H."/>
            <person name="Gase K."/>
            <person name="Ling Z."/>
            <person name="Zhou W."/>
            <person name="Kreitzer C."/>
            <person name="Stanke M."/>
            <person name="Tang H."/>
            <person name="Lyons E."/>
            <person name="Pandey P."/>
            <person name="Pandey S.P."/>
            <person name="Timmermann B."/>
            <person name="Baldwin I.T."/>
        </authorList>
    </citation>
    <scope>NUCLEOTIDE SEQUENCE [LARGE SCALE GENOMIC DNA]</scope>
    <source>
        <strain evidence="2">UT</strain>
    </source>
</reference>
<keyword evidence="3" id="KW-1185">Reference proteome</keyword>
<name>A0A1J6J2R5_NICAT</name>
<evidence type="ECO:0000313" key="3">
    <source>
        <dbReference type="Proteomes" id="UP000187609"/>
    </source>
</evidence>
<feature type="compositionally biased region" description="Basic and acidic residues" evidence="1">
    <location>
        <begin position="426"/>
        <end position="435"/>
    </location>
</feature>
<accession>A0A1J6J2R5</accession>
<feature type="compositionally biased region" description="Polar residues" evidence="1">
    <location>
        <begin position="42"/>
        <end position="55"/>
    </location>
</feature>
<dbReference type="AlphaFoldDB" id="A0A1J6J2R5"/>
<proteinExistence type="predicted"/>
<feature type="compositionally biased region" description="Basic and acidic residues" evidence="1">
    <location>
        <begin position="112"/>
        <end position="141"/>
    </location>
</feature>
<evidence type="ECO:0000313" key="2">
    <source>
        <dbReference type="EMBL" id="OIT05235.1"/>
    </source>
</evidence>
<comment type="caution">
    <text evidence="2">The sequence shown here is derived from an EMBL/GenBank/DDBJ whole genome shotgun (WGS) entry which is preliminary data.</text>
</comment>
<feature type="compositionally biased region" description="Polar residues" evidence="1">
    <location>
        <begin position="63"/>
        <end position="78"/>
    </location>
</feature>
<evidence type="ECO:0000256" key="1">
    <source>
        <dbReference type="SAM" id="MobiDB-lite"/>
    </source>
</evidence>
<protein>
    <submittedName>
        <fullName evidence="2">Uncharacterized protein</fullName>
    </submittedName>
</protein>
<dbReference type="EMBL" id="MJEQ01037185">
    <property type="protein sequence ID" value="OIT05235.1"/>
    <property type="molecule type" value="Genomic_DNA"/>
</dbReference>
<feature type="region of interest" description="Disordered" evidence="1">
    <location>
        <begin position="33"/>
        <end position="141"/>
    </location>
</feature>
<dbReference type="Proteomes" id="UP000187609">
    <property type="component" value="Unassembled WGS sequence"/>
</dbReference>
<gene>
    <name evidence="2" type="ORF">A4A49_01707</name>
</gene>
<dbReference type="Gramene" id="OIT05235">
    <property type="protein sequence ID" value="OIT05235"/>
    <property type="gene ID" value="A4A49_01707"/>
</dbReference>
<organism evidence="2 3">
    <name type="scientific">Nicotiana attenuata</name>
    <name type="common">Coyote tobacco</name>
    <dbReference type="NCBI Taxonomy" id="49451"/>
    <lineage>
        <taxon>Eukaryota</taxon>
        <taxon>Viridiplantae</taxon>
        <taxon>Streptophyta</taxon>
        <taxon>Embryophyta</taxon>
        <taxon>Tracheophyta</taxon>
        <taxon>Spermatophyta</taxon>
        <taxon>Magnoliopsida</taxon>
        <taxon>eudicotyledons</taxon>
        <taxon>Gunneridae</taxon>
        <taxon>Pentapetalae</taxon>
        <taxon>asterids</taxon>
        <taxon>lamiids</taxon>
        <taxon>Solanales</taxon>
        <taxon>Solanaceae</taxon>
        <taxon>Nicotianoideae</taxon>
        <taxon>Nicotianeae</taxon>
        <taxon>Nicotiana</taxon>
    </lineage>
</organism>